<sequence>MPTIAPQPLRRWDLFCRVIDNHGDLGVCWRLARDLVSRGHAVRLWVDDPAALAWMVPEWPAGLDVIHWRQPPAVAGSVVLDTGRAVDEAWHADVLVEAFGCEIDPDYAARQVPPAAGAAAARRWINLEYLSAESYVERSHGLPSPVMSGPAAGRTKFFVYPGFTPRTGGLLREPDLPARQHAFNAADWLARQGIRHAAGERLISLFCYEPAPLAGWLHTLADGTDRTRLLVTPGRPRQAVEAAGFATGRDALALDFLPHLPQPRFDELLWCCDLNLVRGEDSLVRALWAGRPFVWHLYPQDDGAHIPKLNAFLDFWLDGAPPALAALVRHWHQAWNGSEPADTLPSLDDAQLQAWARWAQEARARLWQQDDLTTQLIRFTAPAPSHVPD</sequence>
<evidence type="ECO:0000313" key="8">
    <source>
        <dbReference type="EMBL" id="KAF1023734.1"/>
    </source>
</evidence>
<proteinExistence type="inferred from homology"/>
<dbReference type="NCBIfam" id="TIGR03837">
    <property type="entry name" value="efp_Arg_rhamno"/>
    <property type="match status" value="1"/>
</dbReference>
<evidence type="ECO:0000256" key="1">
    <source>
        <dbReference type="ARBA" id="ARBA00022676"/>
    </source>
</evidence>
<accession>A0A7V8FS08</accession>
<evidence type="ECO:0000256" key="4">
    <source>
        <dbReference type="ARBA" id="ARBA00024346"/>
    </source>
</evidence>
<comment type="catalytic activity">
    <reaction evidence="7">
        <text>dTDP-beta-L-rhamnose + L-arginyl-[protein] = N(omega)-(alpha-L-rhamnosyl)-L-arginyl-[protein] + dTDP + H(+)</text>
        <dbReference type="Rhea" id="RHEA:66692"/>
        <dbReference type="Rhea" id="RHEA-COMP:10532"/>
        <dbReference type="Rhea" id="RHEA-COMP:17096"/>
        <dbReference type="ChEBI" id="CHEBI:15378"/>
        <dbReference type="ChEBI" id="CHEBI:29965"/>
        <dbReference type="ChEBI" id="CHEBI:57510"/>
        <dbReference type="ChEBI" id="CHEBI:58369"/>
        <dbReference type="ChEBI" id="CHEBI:167445"/>
    </reaction>
    <physiologicalReaction direction="left-to-right" evidence="7">
        <dbReference type="Rhea" id="RHEA:66693"/>
    </physiologicalReaction>
</comment>
<gene>
    <name evidence="8" type="ORF">GAK30_00398</name>
</gene>
<organism evidence="8 9">
    <name type="scientific">Paracidovorax wautersii</name>
    <dbReference type="NCBI Taxonomy" id="1177982"/>
    <lineage>
        <taxon>Bacteria</taxon>
        <taxon>Pseudomonadati</taxon>
        <taxon>Pseudomonadota</taxon>
        <taxon>Betaproteobacteria</taxon>
        <taxon>Burkholderiales</taxon>
        <taxon>Comamonadaceae</taxon>
        <taxon>Paracidovorax</taxon>
    </lineage>
</organism>
<name>A0A7V8FS08_9BURK</name>
<dbReference type="Proteomes" id="UP000461670">
    <property type="component" value="Unassembled WGS sequence"/>
</dbReference>
<evidence type="ECO:0000256" key="5">
    <source>
        <dbReference type="ARBA" id="ARBA00024416"/>
    </source>
</evidence>
<evidence type="ECO:0000256" key="6">
    <source>
        <dbReference type="ARBA" id="ARBA00030025"/>
    </source>
</evidence>
<dbReference type="AlphaFoldDB" id="A0A7V8FS08"/>
<comment type="caution">
    <text evidence="8">The sequence shown here is derived from an EMBL/GenBank/DDBJ whole genome shotgun (WGS) entry which is preliminary data.</text>
</comment>
<evidence type="ECO:0000256" key="7">
    <source>
        <dbReference type="ARBA" id="ARBA00048472"/>
    </source>
</evidence>
<dbReference type="EMBL" id="WNDQ01000003">
    <property type="protein sequence ID" value="KAF1023734.1"/>
    <property type="molecule type" value="Genomic_DNA"/>
</dbReference>
<comment type="function">
    <text evidence="3">Protein-arginine rhamnosyltransferase that catalyzes the transfer of a single rhamnose to elongation factor P (EF-P) on 'Lys-32', a modification required for EF-P-dependent rescue of polyproline stalled ribosomes.</text>
</comment>
<keyword evidence="2" id="KW-0808">Transferase</keyword>
<evidence type="ECO:0000256" key="3">
    <source>
        <dbReference type="ARBA" id="ARBA00024303"/>
    </source>
</evidence>
<reference evidence="9" key="1">
    <citation type="journal article" date="2020" name="MBio">
        <title>Horizontal gene transfer to a defensive symbiont with a reduced genome amongst a multipartite beetle microbiome.</title>
        <authorList>
            <person name="Waterworth S.C."/>
            <person name="Florez L.V."/>
            <person name="Rees E.R."/>
            <person name="Hertweck C."/>
            <person name="Kaltenpoth M."/>
            <person name="Kwan J.C."/>
        </authorList>
    </citation>
    <scope>NUCLEOTIDE SEQUENCE [LARGE SCALE GENOMIC DNA]</scope>
</reference>
<evidence type="ECO:0000313" key="9">
    <source>
        <dbReference type="Proteomes" id="UP000461670"/>
    </source>
</evidence>
<dbReference type="InterPro" id="IPR016633">
    <property type="entry name" value="EarP"/>
</dbReference>
<dbReference type="Pfam" id="PF10093">
    <property type="entry name" value="EarP"/>
    <property type="match status" value="1"/>
</dbReference>
<dbReference type="PIRSF" id="PIRSF015557">
    <property type="entry name" value="UCP015557"/>
    <property type="match status" value="1"/>
</dbReference>
<evidence type="ECO:0000256" key="2">
    <source>
        <dbReference type="ARBA" id="ARBA00022679"/>
    </source>
</evidence>
<protein>
    <recommendedName>
        <fullName evidence="5">Protein-arginine rhamnosyltransferase</fullName>
    </recommendedName>
    <alternativeName>
        <fullName evidence="6">EF-P arginine rhamnosyltransferase</fullName>
    </alternativeName>
</protein>
<keyword evidence="1" id="KW-0328">Glycosyltransferase</keyword>
<comment type="similarity">
    <text evidence="4">Belongs to the glycosyltransferase 104 family.</text>
</comment>
<dbReference type="GO" id="GO:0106361">
    <property type="term" value="F:protein-arginine rhamnosyltransferase activity"/>
    <property type="evidence" value="ECO:0007669"/>
    <property type="project" value="InterPro"/>
</dbReference>